<evidence type="ECO:0000256" key="1">
    <source>
        <dbReference type="ARBA" id="ARBA00022729"/>
    </source>
</evidence>
<dbReference type="Proteomes" id="UP000001692">
    <property type="component" value="Chromosome 2"/>
</dbReference>
<dbReference type="eggNOG" id="COG1840">
    <property type="taxonomic scope" value="Bacteria"/>
</dbReference>
<dbReference type="GO" id="GO:0030976">
    <property type="term" value="F:thiamine pyrophosphate binding"/>
    <property type="evidence" value="ECO:0007669"/>
    <property type="project" value="TreeGrafter"/>
</dbReference>
<evidence type="ECO:0000313" key="4">
    <source>
        <dbReference type="Proteomes" id="UP000001692"/>
    </source>
</evidence>
<organism evidence="3 4">
    <name type="scientific">Cupriavidus taiwanensis (strain DSM 17343 / BCRC 17206 / CCUG 44338 / CIP 107171 / LMG 19424 / R1)</name>
    <name type="common">Ralstonia taiwanensis (strain LMG 19424)</name>
    <dbReference type="NCBI Taxonomy" id="977880"/>
    <lineage>
        <taxon>Bacteria</taxon>
        <taxon>Pseudomonadati</taxon>
        <taxon>Pseudomonadota</taxon>
        <taxon>Betaproteobacteria</taxon>
        <taxon>Burkholderiales</taxon>
        <taxon>Burkholderiaceae</taxon>
        <taxon>Cupriavidus</taxon>
    </lineage>
</organism>
<keyword evidence="1 2" id="KW-0732">Signal</keyword>
<feature type="chain" id="PRO_5002796388" evidence="2">
    <location>
        <begin position="33"/>
        <end position="350"/>
    </location>
</feature>
<dbReference type="SUPFAM" id="SSF53850">
    <property type="entry name" value="Periplasmic binding protein-like II"/>
    <property type="match status" value="1"/>
</dbReference>
<dbReference type="CDD" id="cd13544">
    <property type="entry name" value="PBP2_Fbp_like_1"/>
    <property type="match status" value="1"/>
</dbReference>
<name>B3RBH1_CUPTR</name>
<dbReference type="EMBL" id="CU633750">
    <property type="protein sequence ID" value="CAQ72246.1"/>
    <property type="molecule type" value="Genomic_DNA"/>
</dbReference>
<dbReference type="GO" id="GO:0030975">
    <property type="term" value="F:thiamine binding"/>
    <property type="evidence" value="ECO:0007669"/>
    <property type="project" value="TreeGrafter"/>
</dbReference>
<dbReference type="Gene3D" id="3.40.190.10">
    <property type="entry name" value="Periplasmic binding protein-like II"/>
    <property type="match status" value="2"/>
</dbReference>
<proteinExistence type="predicted"/>
<dbReference type="InterPro" id="IPR017663">
    <property type="entry name" value="ABC_2-AEP-bd"/>
</dbReference>
<evidence type="ECO:0000256" key="2">
    <source>
        <dbReference type="SAM" id="SignalP"/>
    </source>
</evidence>
<dbReference type="PIRSF" id="PIRSF002825">
    <property type="entry name" value="CfbpA"/>
    <property type="match status" value="1"/>
</dbReference>
<dbReference type="AlphaFoldDB" id="B3RBH1"/>
<dbReference type="Pfam" id="PF13343">
    <property type="entry name" value="SBP_bac_6"/>
    <property type="match status" value="1"/>
</dbReference>
<evidence type="ECO:0000313" key="3">
    <source>
        <dbReference type="EMBL" id="CAQ72246.1"/>
    </source>
</evidence>
<dbReference type="KEGG" id="cti:RALTA_B1651"/>
<gene>
    <name evidence="3" type="ordered locus">RALTA_B1651</name>
</gene>
<dbReference type="PANTHER" id="PTHR30006">
    <property type="entry name" value="THIAMINE-BINDING PERIPLASMIC PROTEIN-RELATED"/>
    <property type="match status" value="1"/>
</dbReference>
<dbReference type="NCBIfam" id="TIGR03261">
    <property type="entry name" value="phnS2"/>
    <property type="match status" value="1"/>
</dbReference>
<protein>
    <submittedName>
        <fullName evidence="3">ABC transporter, periplasmic solute-binding protein</fullName>
    </submittedName>
</protein>
<feature type="signal peptide" evidence="2">
    <location>
        <begin position="1"/>
        <end position="32"/>
    </location>
</feature>
<dbReference type="PANTHER" id="PTHR30006:SF2">
    <property type="entry name" value="ABC TRANSPORTER SUBSTRATE-BINDING PROTEIN"/>
    <property type="match status" value="1"/>
</dbReference>
<reference evidence="3 4" key="1">
    <citation type="journal article" date="2008" name="Genome Res.">
        <title>Genome sequence of the beta-rhizobium Cupriavidus taiwanensis and comparative genomics of rhizobia.</title>
        <authorList>
            <person name="Amadou C."/>
            <person name="Pascal G."/>
            <person name="Mangenot S."/>
            <person name="Glew M."/>
            <person name="Bontemps C."/>
            <person name="Capela D."/>
            <person name="Carrere S."/>
            <person name="Cruveiller S."/>
            <person name="Dossat C."/>
            <person name="Lajus A."/>
            <person name="Marchetti M."/>
            <person name="Poinsot V."/>
            <person name="Rouy Z."/>
            <person name="Servin B."/>
            <person name="Saad M."/>
            <person name="Schenowitz C."/>
            <person name="Barbe V."/>
            <person name="Batut J."/>
            <person name="Medigue C."/>
            <person name="Masson-Boivin C."/>
        </authorList>
    </citation>
    <scope>NUCLEOTIDE SEQUENCE [LARGE SCALE GENOMIC DNA]</scope>
    <source>
        <strain evidence="4">DSM 17343 / BCRC 17206 / CCUG 44338 / CIP 107171 / LMG 19424 / R1</strain>
    </source>
</reference>
<dbReference type="InterPro" id="IPR026045">
    <property type="entry name" value="Ferric-bd"/>
</dbReference>
<dbReference type="GO" id="GO:0030288">
    <property type="term" value="C:outer membrane-bounded periplasmic space"/>
    <property type="evidence" value="ECO:0007669"/>
    <property type="project" value="TreeGrafter"/>
</dbReference>
<dbReference type="GO" id="GO:0015888">
    <property type="term" value="P:thiamine transport"/>
    <property type="evidence" value="ECO:0007669"/>
    <property type="project" value="TreeGrafter"/>
</dbReference>
<keyword evidence="4" id="KW-1185">Reference proteome</keyword>
<accession>B3RBH1</accession>
<sequence length="350" mass="38475">MPEGVPMQPSFTTTLRTAATLLALAASGTALAQKTTLTVYTAWEIETLKPYAEGFAKVAPDIELKYVRDSTGVITAKALAEKANPQADVIAGLAASSLELLKQEGMLVPYTPKGFEKLTRDYSDKATPPSWVGLDVWGATICFNTVEAKKRNLPRPETWKDLAKPVYKGAIVMPNPASSGTGFLDVTAWLQLYGEQEGWKYMDALHENIAQYTHSGSKPCKQAGSGEFPIGISFELRAHKTLASGAPIEMIFPKEGLGYDIEAAGIVKGTKKMEAAQRYLDWLASKEANQLFARDWAIVAYPGVARKVETIPANYEQMLVKNDFGYIAKNRERVLAEWQKRYASKSEKQP</sequence>
<dbReference type="HOGENOM" id="CLU_026974_0_1_4"/>